<name>A0ABU0EZB4_9PSEU</name>
<evidence type="ECO:0000259" key="5">
    <source>
        <dbReference type="Pfam" id="PF13193"/>
    </source>
</evidence>
<dbReference type="EMBL" id="JAUSUT010000001">
    <property type="protein sequence ID" value="MDQ0380454.1"/>
    <property type="molecule type" value="Genomic_DNA"/>
</dbReference>
<feature type="compositionally biased region" description="Basic and acidic residues" evidence="3">
    <location>
        <begin position="501"/>
        <end position="511"/>
    </location>
</feature>
<evidence type="ECO:0000256" key="1">
    <source>
        <dbReference type="ARBA" id="ARBA00006432"/>
    </source>
</evidence>
<dbReference type="SUPFAM" id="SSF56801">
    <property type="entry name" value="Acetyl-CoA synthetase-like"/>
    <property type="match status" value="1"/>
</dbReference>
<keyword evidence="7" id="KW-1185">Reference proteome</keyword>
<dbReference type="InterPro" id="IPR020845">
    <property type="entry name" value="AMP-binding_CS"/>
</dbReference>
<evidence type="ECO:0000256" key="3">
    <source>
        <dbReference type="SAM" id="MobiDB-lite"/>
    </source>
</evidence>
<dbReference type="Proteomes" id="UP001229651">
    <property type="component" value="Unassembled WGS sequence"/>
</dbReference>
<feature type="compositionally biased region" description="Low complexity" evidence="3">
    <location>
        <begin position="512"/>
        <end position="531"/>
    </location>
</feature>
<dbReference type="PANTHER" id="PTHR24096:SF149">
    <property type="entry name" value="AMP-BINDING DOMAIN-CONTAINING PROTEIN-RELATED"/>
    <property type="match status" value="1"/>
</dbReference>
<dbReference type="Pfam" id="PF00501">
    <property type="entry name" value="AMP-binding"/>
    <property type="match status" value="1"/>
</dbReference>
<gene>
    <name evidence="6" type="ORF">FB470_004448</name>
</gene>
<dbReference type="InterPro" id="IPR045851">
    <property type="entry name" value="AMP-bd_C_sf"/>
</dbReference>
<dbReference type="InterPro" id="IPR025110">
    <property type="entry name" value="AMP-bd_C"/>
</dbReference>
<reference evidence="6 7" key="1">
    <citation type="submission" date="2023-07" db="EMBL/GenBank/DDBJ databases">
        <title>Sequencing the genomes of 1000 actinobacteria strains.</title>
        <authorList>
            <person name="Klenk H.-P."/>
        </authorList>
    </citation>
    <scope>NUCLEOTIDE SEQUENCE [LARGE SCALE GENOMIC DNA]</scope>
    <source>
        <strain evidence="6 7">DSM 45805</strain>
    </source>
</reference>
<dbReference type="Pfam" id="PF13193">
    <property type="entry name" value="AMP-binding_C"/>
    <property type="match status" value="1"/>
</dbReference>
<dbReference type="PANTHER" id="PTHR24096">
    <property type="entry name" value="LONG-CHAIN-FATTY-ACID--COA LIGASE"/>
    <property type="match status" value="1"/>
</dbReference>
<feature type="domain" description="AMP-binding enzyme C-terminal" evidence="5">
    <location>
        <begin position="434"/>
        <end position="499"/>
    </location>
</feature>
<proteinExistence type="inferred from homology"/>
<dbReference type="Gene3D" id="3.30.300.30">
    <property type="match status" value="1"/>
</dbReference>
<dbReference type="RefSeq" id="WP_306994416.1">
    <property type="nucleotide sequence ID" value="NZ_JAUSUT010000001.1"/>
</dbReference>
<dbReference type="InterPro" id="IPR042099">
    <property type="entry name" value="ANL_N_sf"/>
</dbReference>
<sequence>MIIRSTYPGITVPDSTLPEFLSGSVPAEVAGRPAVIDTTTGREYSYAALAEAVERVASAVTRRGLGPGDVAALVTPNRGEYPALFHGVLRAGAVVSPVNPLYTAHEMAHQFRDAGVRLVFTTPSELDRVRAAAGTDVREIVVLGDDGPDGATAFTDFLAGPLIPPVAPVSGGDLAALPYSSGTTGLPKGVELTHRNLVANLLQLHPVHRVRTGSRVLAVLPFFHIYGLNSIMNLTLHSRGTLVTMARFDLAGFLRALQDHRIDHVFIAPPIALALAKSPLVDDYDLSALEMVISAAAPLDGELATALGRRLNTTVAQGYGMTEAGPATHGIPADRPDIDRGSIGVVLPGVEARVVDPRGGADTPPGQPGELWVRGPNIMRGYLGNPEATAATVDADGFLHTGDLVTVDDGGVFHVVDRLKELIKYKGYQVAPAELEAVLLTHEGIADAAVIGVPDRDGEEVPKAFVTRRDTHPGLGASEVIEFVAARGAPQEGPRRRVRRRDPQVPGREDPAQGPAGPGRTAGRRPAGPLSARPPRPPAAGHFGN</sequence>
<protein>
    <submittedName>
        <fullName evidence="6">Acyl-CoA synthetase (AMP-forming)/AMP-acid ligase II</fullName>
    </submittedName>
</protein>
<evidence type="ECO:0000313" key="7">
    <source>
        <dbReference type="Proteomes" id="UP001229651"/>
    </source>
</evidence>
<comment type="caution">
    <text evidence="6">The sequence shown here is derived from an EMBL/GenBank/DDBJ whole genome shotgun (WGS) entry which is preliminary data.</text>
</comment>
<accession>A0ABU0EZB4</accession>
<feature type="domain" description="AMP-dependent synthetase/ligase" evidence="4">
    <location>
        <begin position="30"/>
        <end position="383"/>
    </location>
</feature>
<organism evidence="6 7">
    <name type="scientific">Amycolatopsis thermophila</name>
    <dbReference type="NCBI Taxonomy" id="206084"/>
    <lineage>
        <taxon>Bacteria</taxon>
        <taxon>Bacillati</taxon>
        <taxon>Actinomycetota</taxon>
        <taxon>Actinomycetes</taxon>
        <taxon>Pseudonocardiales</taxon>
        <taxon>Pseudonocardiaceae</taxon>
        <taxon>Amycolatopsis</taxon>
    </lineage>
</organism>
<evidence type="ECO:0000259" key="4">
    <source>
        <dbReference type="Pfam" id="PF00501"/>
    </source>
</evidence>
<evidence type="ECO:0000256" key="2">
    <source>
        <dbReference type="ARBA" id="ARBA00022598"/>
    </source>
</evidence>
<dbReference type="Gene3D" id="3.40.50.12780">
    <property type="entry name" value="N-terminal domain of ligase-like"/>
    <property type="match status" value="1"/>
</dbReference>
<dbReference type="PROSITE" id="PS00455">
    <property type="entry name" value="AMP_BINDING"/>
    <property type="match status" value="1"/>
</dbReference>
<feature type="region of interest" description="Disordered" evidence="3">
    <location>
        <begin position="486"/>
        <end position="545"/>
    </location>
</feature>
<dbReference type="InterPro" id="IPR000873">
    <property type="entry name" value="AMP-dep_synth/lig_dom"/>
</dbReference>
<keyword evidence="2 6" id="KW-0436">Ligase</keyword>
<evidence type="ECO:0000313" key="6">
    <source>
        <dbReference type="EMBL" id="MDQ0380454.1"/>
    </source>
</evidence>
<dbReference type="GO" id="GO:0016874">
    <property type="term" value="F:ligase activity"/>
    <property type="evidence" value="ECO:0007669"/>
    <property type="project" value="UniProtKB-KW"/>
</dbReference>
<comment type="similarity">
    <text evidence="1">Belongs to the ATP-dependent AMP-binding enzyme family.</text>
</comment>